<dbReference type="PANTHER" id="PTHR24148">
    <property type="entry name" value="ANKYRIN REPEAT DOMAIN-CONTAINING PROTEIN 39 HOMOLOG-RELATED"/>
    <property type="match status" value="1"/>
</dbReference>
<dbReference type="InterPro" id="IPR052895">
    <property type="entry name" value="HetReg/Transcr_Mod"/>
</dbReference>
<accession>A0A8H7AN28</accession>
<evidence type="ECO:0000313" key="1">
    <source>
        <dbReference type="EMBL" id="KAF7509917.1"/>
    </source>
</evidence>
<sequence>MVHETRVYQCSDPKDRIYAIINATTEKSPVKRGLTVDYSLDVGELYRRFVVWDIMKNHSLTTLSIISDKSNTDWGLPSWVPDFSNANLRYFLPDYFFTFDATDSSVPEARISPDGQTLMLKGKRIDAVKRIARTQYPGQLLRLPDGKLDMENVERQREWLRECVDIAIEDHAADEKALSPSFRYWESIRTWGMSDERWPRFWRTMIWGHTLTGVKANILYGSWFRSYGAYINANLEDVKVSSRRSIAEDLIETSFVISLLYRKFCSTRNGSIGWLPRGAQVGDVICVLYGGKVPFVLRPRDGGYEFVGDAYVYGMMDGEALVVGGAPDEEFALI</sequence>
<gene>
    <name evidence="1" type="ORF">GJ744_007231</name>
</gene>
<dbReference type="AlphaFoldDB" id="A0A8H7AN28"/>
<reference evidence="1" key="1">
    <citation type="submission" date="2020-02" db="EMBL/GenBank/DDBJ databases">
        <authorList>
            <person name="Palmer J.M."/>
        </authorList>
    </citation>
    <scope>NUCLEOTIDE SEQUENCE</scope>
    <source>
        <strain evidence="1">EPUS1.4</strain>
        <tissue evidence="1">Thallus</tissue>
    </source>
</reference>
<proteinExistence type="predicted"/>
<protein>
    <recommendedName>
        <fullName evidence="3">Heterokaryon incompatibility domain-containing protein</fullName>
    </recommendedName>
</protein>
<dbReference type="Proteomes" id="UP000606974">
    <property type="component" value="Unassembled WGS sequence"/>
</dbReference>
<dbReference type="EMBL" id="JAACFV010000035">
    <property type="protein sequence ID" value="KAF7509917.1"/>
    <property type="molecule type" value="Genomic_DNA"/>
</dbReference>
<organism evidence="1 2">
    <name type="scientific">Endocarpon pusillum</name>
    <dbReference type="NCBI Taxonomy" id="364733"/>
    <lineage>
        <taxon>Eukaryota</taxon>
        <taxon>Fungi</taxon>
        <taxon>Dikarya</taxon>
        <taxon>Ascomycota</taxon>
        <taxon>Pezizomycotina</taxon>
        <taxon>Eurotiomycetes</taxon>
        <taxon>Chaetothyriomycetidae</taxon>
        <taxon>Verrucariales</taxon>
        <taxon>Verrucariaceae</taxon>
        <taxon>Endocarpon</taxon>
    </lineage>
</organism>
<comment type="caution">
    <text evidence="1">The sequence shown here is derived from an EMBL/GenBank/DDBJ whole genome shotgun (WGS) entry which is preliminary data.</text>
</comment>
<dbReference type="Pfam" id="PF26639">
    <property type="entry name" value="Het-6_barrel"/>
    <property type="match status" value="1"/>
</dbReference>
<keyword evidence="2" id="KW-1185">Reference proteome</keyword>
<evidence type="ECO:0000313" key="2">
    <source>
        <dbReference type="Proteomes" id="UP000606974"/>
    </source>
</evidence>
<name>A0A8H7AN28_9EURO</name>
<dbReference type="PANTHER" id="PTHR24148:SF64">
    <property type="entry name" value="HETEROKARYON INCOMPATIBILITY DOMAIN-CONTAINING PROTEIN"/>
    <property type="match status" value="1"/>
</dbReference>
<evidence type="ECO:0008006" key="3">
    <source>
        <dbReference type="Google" id="ProtNLM"/>
    </source>
</evidence>
<dbReference type="OrthoDB" id="2157530at2759"/>